<dbReference type="Proteomes" id="UP000019763">
    <property type="component" value="Unassembled WGS sequence"/>
</dbReference>
<organism evidence="10 11">
    <name type="scientific">Gregarina niphandrodes</name>
    <name type="common">Septate eugregarine</name>
    <dbReference type="NCBI Taxonomy" id="110365"/>
    <lineage>
        <taxon>Eukaryota</taxon>
        <taxon>Sar</taxon>
        <taxon>Alveolata</taxon>
        <taxon>Apicomplexa</taxon>
        <taxon>Conoidasida</taxon>
        <taxon>Gregarinasina</taxon>
        <taxon>Eugregarinorida</taxon>
        <taxon>Gregarinidae</taxon>
        <taxon>Gregarina</taxon>
    </lineage>
</organism>
<dbReference type="GeneID" id="22911331"/>
<evidence type="ECO:0000256" key="2">
    <source>
        <dbReference type="ARBA" id="ARBA00022730"/>
    </source>
</evidence>
<dbReference type="GO" id="GO:0019843">
    <property type="term" value="F:rRNA binding"/>
    <property type="evidence" value="ECO:0007669"/>
    <property type="project" value="UniProtKB-UniRule"/>
</dbReference>
<feature type="domain" description="Small ribosomal subunit protein eS4 N-terminal" evidence="8">
    <location>
        <begin position="4"/>
        <end position="37"/>
    </location>
</feature>
<evidence type="ECO:0000313" key="11">
    <source>
        <dbReference type="Proteomes" id="UP000019763"/>
    </source>
</evidence>
<dbReference type="Pfam" id="PF16121">
    <property type="entry name" value="40S_S4_C"/>
    <property type="match status" value="1"/>
</dbReference>
<sequence>MAGGPKKHLKRIAAPKHWCLDKLSGIYAPRPSSGPYGMRECLPLAILIRNRLKYALTYDEVKMILMQRLVKIDGKVRTDKTYPLGFMDTIAIEKTNENFRLLIDTKGRFTPVKVGADEMGWKLCRVRKLRWGRKNIPYAYTHDGRTIRYVHPNIKVNDTVKIDLATGKVLEHVPFTCGALAMVTTGHSAGRVGSVVEVKKTIGAVDTVTLKDARGDTFATKIHNAFVIGGEKPLISLPKGDGVKKTIIEVQKERHL</sequence>
<dbReference type="InterPro" id="IPR036986">
    <property type="entry name" value="S4_RNA-bd_sf"/>
</dbReference>
<dbReference type="FunFam" id="3.10.290.10:FF:000002">
    <property type="entry name" value="40S ribosomal protein S4"/>
    <property type="match status" value="1"/>
</dbReference>
<dbReference type="InterPro" id="IPR041982">
    <property type="entry name" value="Ribosomal_eS4_KOW"/>
</dbReference>
<dbReference type="eggNOG" id="KOG0378">
    <property type="taxonomic scope" value="Eukaryota"/>
</dbReference>
<accession>A0A023BAW3</accession>
<dbReference type="GO" id="GO:0022627">
    <property type="term" value="C:cytosolic small ribosomal subunit"/>
    <property type="evidence" value="ECO:0007669"/>
    <property type="project" value="TreeGrafter"/>
</dbReference>
<dbReference type="InterPro" id="IPR013843">
    <property type="entry name" value="Ribosomal_eS4_N"/>
</dbReference>
<dbReference type="Pfam" id="PF00900">
    <property type="entry name" value="Ribosomal_S4e"/>
    <property type="match status" value="1"/>
</dbReference>
<dbReference type="GO" id="GO:0006412">
    <property type="term" value="P:translation"/>
    <property type="evidence" value="ECO:0007669"/>
    <property type="project" value="InterPro"/>
</dbReference>
<gene>
    <name evidence="10" type="ORF">GNI_033300</name>
</gene>
<dbReference type="EMBL" id="AFNH02000255">
    <property type="protein sequence ID" value="EZG78680.1"/>
    <property type="molecule type" value="Genomic_DNA"/>
</dbReference>
<keyword evidence="5 6" id="KW-0687">Ribonucleoprotein</keyword>
<dbReference type="CDD" id="cd00165">
    <property type="entry name" value="S4"/>
    <property type="match status" value="1"/>
</dbReference>
<evidence type="ECO:0000313" key="10">
    <source>
        <dbReference type="EMBL" id="EZG78680.1"/>
    </source>
</evidence>
<evidence type="ECO:0000256" key="1">
    <source>
        <dbReference type="ARBA" id="ARBA00007500"/>
    </source>
</evidence>
<dbReference type="GO" id="GO:0003735">
    <property type="term" value="F:structural constituent of ribosome"/>
    <property type="evidence" value="ECO:0007669"/>
    <property type="project" value="UniProtKB-UniRule"/>
</dbReference>
<dbReference type="InterPro" id="IPR018199">
    <property type="entry name" value="Ribosomal_eS4_N_CS"/>
</dbReference>
<dbReference type="RefSeq" id="XP_011129211.1">
    <property type="nucleotide sequence ID" value="XM_011130909.1"/>
</dbReference>
<dbReference type="PROSITE" id="PS00528">
    <property type="entry name" value="RIBOSOMAL_S4E"/>
    <property type="match status" value="1"/>
</dbReference>
<feature type="domain" description="Small ribosomal subunit protein eS4 central region" evidence="7">
    <location>
        <begin position="95"/>
        <end position="169"/>
    </location>
</feature>
<comment type="similarity">
    <text evidence="1 6">Belongs to the eukaryotic ribosomal protein eS4 family.</text>
</comment>
<evidence type="ECO:0000259" key="7">
    <source>
        <dbReference type="Pfam" id="PF00900"/>
    </source>
</evidence>
<name>A0A023BAW3_GRENI</name>
<dbReference type="HAMAP" id="MF_00485">
    <property type="entry name" value="Ribosomal_eS4"/>
    <property type="match status" value="1"/>
</dbReference>
<evidence type="ECO:0000256" key="4">
    <source>
        <dbReference type="ARBA" id="ARBA00022980"/>
    </source>
</evidence>
<dbReference type="PIRSF" id="PIRSF002116">
    <property type="entry name" value="Ribosomal_S4"/>
    <property type="match status" value="1"/>
</dbReference>
<dbReference type="OrthoDB" id="1109245at2759"/>
<dbReference type="InterPro" id="IPR038237">
    <property type="entry name" value="Ribosomal_eS4_central_sf"/>
</dbReference>
<proteinExistence type="inferred from homology"/>
<feature type="domain" description="Small ribosomal subunit protein eS4 C-terminal" evidence="9">
    <location>
        <begin position="212"/>
        <end position="254"/>
    </location>
</feature>
<keyword evidence="11" id="KW-1185">Reference proteome</keyword>
<evidence type="ECO:0000259" key="9">
    <source>
        <dbReference type="Pfam" id="PF16121"/>
    </source>
</evidence>
<evidence type="ECO:0000256" key="6">
    <source>
        <dbReference type="PIRNR" id="PIRNR002116"/>
    </source>
</evidence>
<dbReference type="InterPro" id="IPR000876">
    <property type="entry name" value="Ribosomal_eS4"/>
</dbReference>
<dbReference type="PANTHER" id="PTHR11581:SF0">
    <property type="entry name" value="SMALL RIBOSOMAL SUBUNIT PROTEIN ES4"/>
    <property type="match status" value="1"/>
</dbReference>
<dbReference type="Pfam" id="PF08071">
    <property type="entry name" value="RS4NT"/>
    <property type="match status" value="1"/>
</dbReference>
<evidence type="ECO:0000256" key="3">
    <source>
        <dbReference type="ARBA" id="ARBA00022884"/>
    </source>
</evidence>
<dbReference type="InterPro" id="IPR013845">
    <property type="entry name" value="Ribosomal_eS4_central_region"/>
</dbReference>
<dbReference type="PROSITE" id="PS50889">
    <property type="entry name" value="S4"/>
    <property type="match status" value="1"/>
</dbReference>
<keyword evidence="2 6" id="KW-0699">rRNA-binding</keyword>
<dbReference type="Gene3D" id="3.10.290.10">
    <property type="entry name" value="RNA-binding S4 domain"/>
    <property type="match status" value="1"/>
</dbReference>
<protein>
    <recommendedName>
        <fullName evidence="6">40S ribosomal protein S4</fullName>
    </recommendedName>
</protein>
<dbReference type="AlphaFoldDB" id="A0A023BAW3"/>
<dbReference type="CDD" id="cd06087">
    <property type="entry name" value="KOW_RPS4"/>
    <property type="match status" value="1"/>
</dbReference>
<keyword evidence="3 6" id="KW-0694">RNA-binding</keyword>
<dbReference type="InterPro" id="IPR032277">
    <property type="entry name" value="Ribosomal_eS4_C"/>
</dbReference>
<reference evidence="10" key="1">
    <citation type="submission" date="2013-12" db="EMBL/GenBank/DDBJ databases">
        <authorList>
            <person name="Omoto C.K."/>
            <person name="Sibley D."/>
            <person name="Venepally P."/>
            <person name="Hadjithomas M."/>
            <person name="Karamycheva S."/>
            <person name="Brunk B."/>
            <person name="Roos D."/>
            <person name="Caler E."/>
            <person name="Lorenzi H."/>
        </authorList>
    </citation>
    <scope>NUCLEOTIDE SEQUENCE</scope>
</reference>
<dbReference type="OMA" id="CIVTIRD"/>
<dbReference type="Gene3D" id="2.40.50.740">
    <property type="match status" value="1"/>
</dbReference>
<dbReference type="VEuPathDB" id="CryptoDB:GNI_033300"/>
<comment type="caution">
    <text evidence="10">The sequence shown here is derived from an EMBL/GenBank/DDBJ whole genome shotgun (WGS) entry which is preliminary data.</text>
</comment>
<keyword evidence="4 6" id="KW-0689">Ribosomal protein</keyword>
<dbReference type="Gene3D" id="2.30.30.30">
    <property type="match status" value="1"/>
</dbReference>
<dbReference type="InterPro" id="IPR014722">
    <property type="entry name" value="Rib_uL2_dom2"/>
</dbReference>
<evidence type="ECO:0000259" key="8">
    <source>
        <dbReference type="Pfam" id="PF08071"/>
    </source>
</evidence>
<evidence type="ECO:0000256" key="5">
    <source>
        <dbReference type="ARBA" id="ARBA00023274"/>
    </source>
</evidence>
<dbReference type="PANTHER" id="PTHR11581">
    <property type="entry name" value="30S/40S RIBOSOMAL PROTEIN S4"/>
    <property type="match status" value="1"/>
</dbReference>
<dbReference type="FunFam" id="2.40.50.740:FF:000001">
    <property type="entry name" value="40S ribosomal protein S4"/>
    <property type="match status" value="1"/>
</dbReference>